<feature type="domain" description="FAD/NAD(P)-binding" evidence="5">
    <location>
        <begin position="20"/>
        <end position="319"/>
    </location>
</feature>
<evidence type="ECO:0000256" key="4">
    <source>
        <dbReference type="SAM" id="MobiDB-lite"/>
    </source>
</evidence>
<feature type="region of interest" description="Disordered" evidence="4">
    <location>
        <begin position="525"/>
        <end position="549"/>
    </location>
</feature>
<proteinExistence type="predicted"/>
<dbReference type="EMBL" id="BIFR01000001">
    <property type="protein sequence ID" value="GCE10621.1"/>
    <property type="molecule type" value="Genomic_DNA"/>
</dbReference>
<dbReference type="InterPro" id="IPR050260">
    <property type="entry name" value="FAD-bd_OxRdtase"/>
</dbReference>
<dbReference type="Gene3D" id="3.30.390.30">
    <property type="match status" value="1"/>
</dbReference>
<name>A0A401ZUP8_9CHLR</name>
<accession>A0A401ZUP8</accession>
<dbReference type="PANTHER" id="PTHR43429">
    <property type="entry name" value="PYRIDINE NUCLEOTIDE-DISULFIDE OXIDOREDUCTASE DOMAIN-CONTAINING"/>
    <property type="match status" value="1"/>
</dbReference>
<gene>
    <name evidence="6" type="ORF">KTT_04800</name>
</gene>
<evidence type="ECO:0000256" key="2">
    <source>
        <dbReference type="ARBA" id="ARBA00022630"/>
    </source>
</evidence>
<reference evidence="7" key="1">
    <citation type="submission" date="2018-12" db="EMBL/GenBank/DDBJ databases">
        <title>Tengunoibacter tsumagoiensis gen. nov., sp. nov., Dictyobacter kobayashii sp. nov., D. alpinus sp. nov., and D. joshuensis sp. nov. and description of Dictyobacteraceae fam. nov. within the order Ktedonobacterales isolated from Tengu-no-mugimeshi.</title>
        <authorList>
            <person name="Wang C.M."/>
            <person name="Zheng Y."/>
            <person name="Sakai Y."/>
            <person name="Toyoda A."/>
            <person name="Minakuchi Y."/>
            <person name="Abe K."/>
            <person name="Yokota A."/>
            <person name="Yabe S."/>
        </authorList>
    </citation>
    <scope>NUCLEOTIDE SEQUENCE [LARGE SCALE GENOMIC DNA]</scope>
    <source>
        <strain evidence="7">Uno3</strain>
    </source>
</reference>
<dbReference type="InterPro" id="IPR016156">
    <property type="entry name" value="FAD/NAD-linked_Rdtase_dimer_sf"/>
</dbReference>
<dbReference type="Gene3D" id="3.50.50.60">
    <property type="entry name" value="FAD/NAD(P)-binding domain"/>
    <property type="match status" value="2"/>
</dbReference>
<evidence type="ECO:0000259" key="5">
    <source>
        <dbReference type="Pfam" id="PF07992"/>
    </source>
</evidence>
<evidence type="ECO:0000256" key="1">
    <source>
        <dbReference type="ARBA" id="ARBA00001974"/>
    </source>
</evidence>
<dbReference type="AlphaFoldDB" id="A0A401ZUP8"/>
<dbReference type="InterPro" id="IPR023753">
    <property type="entry name" value="FAD/NAD-binding_dom"/>
</dbReference>
<evidence type="ECO:0000256" key="3">
    <source>
        <dbReference type="ARBA" id="ARBA00022827"/>
    </source>
</evidence>
<evidence type="ECO:0000313" key="6">
    <source>
        <dbReference type="EMBL" id="GCE10621.1"/>
    </source>
</evidence>
<dbReference type="PRINTS" id="PR00368">
    <property type="entry name" value="FADPNR"/>
</dbReference>
<evidence type="ECO:0000313" key="7">
    <source>
        <dbReference type="Proteomes" id="UP000287352"/>
    </source>
</evidence>
<dbReference type="GO" id="GO:0016491">
    <property type="term" value="F:oxidoreductase activity"/>
    <property type="evidence" value="ECO:0007669"/>
    <property type="project" value="InterPro"/>
</dbReference>
<protein>
    <recommendedName>
        <fullName evidence="5">FAD/NAD(P)-binding domain-containing protein</fullName>
    </recommendedName>
</protein>
<organism evidence="6 7">
    <name type="scientific">Tengunoibacter tsumagoiensis</name>
    <dbReference type="NCBI Taxonomy" id="2014871"/>
    <lineage>
        <taxon>Bacteria</taxon>
        <taxon>Bacillati</taxon>
        <taxon>Chloroflexota</taxon>
        <taxon>Ktedonobacteria</taxon>
        <taxon>Ktedonobacterales</taxon>
        <taxon>Dictyobacteraceae</taxon>
        <taxon>Tengunoibacter</taxon>
    </lineage>
</organism>
<dbReference type="InterPro" id="IPR036188">
    <property type="entry name" value="FAD/NAD-bd_sf"/>
</dbReference>
<comment type="cofactor">
    <cofactor evidence="1">
        <name>FAD</name>
        <dbReference type="ChEBI" id="CHEBI:57692"/>
    </cofactor>
</comment>
<comment type="caution">
    <text evidence="6">The sequence shown here is derived from an EMBL/GenBank/DDBJ whole genome shotgun (WGS) entry which is preliminary data.</text>
</comment>
<sequence length="595" mass="65060">MQNQQTPAKGISRSQLERADLVIIGNGIAGLTAAVEARHLAPDKRIVIITDQIHPTINTPALKQFAIAKLAREQLLAYPSGTERAERIHVVNAHVEGIHAQSKYLTLNENRSFGYETLLIATGSSPSGIPSSTPGHDFDGVMTLHRLQDYLDLRRRIPEVSEVVVVGGGVHAIETAMGFLYWGKRVHLLIRSTIMGKTLDETASEMVLNNLRRAGAIIHTGTEVAGIVGRVGAVVGVITNHQEMIPCQLVAGCIGTRPAMSLAKKCSVPMLNKNGILVDDKLRTSVRDIYAAGDVAALRNPQTNTFETRAQWYAAVSQGRLAGAMMVGSAEHTETTFGVQWHATHLGELSMLTVGEPLKRDEGTVTMTDTAQGNYRRLAIQDDRLVGYLSLGTAQPDSLAIKRIIDEKISISKIIKPLLKGKFDARRYLSEQHAYAAQGMLTGRASTLQIERSTTTRRLPEALPPVAHLEPFAEPQPATLPRESLTRQAEPLLYEEEISPFTGNLPTVSRAGLPANKEPIPQPFTGNLPPPQGRQQMAPGYSLRPQNNKMDLAQAINARQNPTGRERAPEGKQKLWAFSDEIPVEASENVLKRRR</sequence>
<dbReference type="PRINTS" id="PR00411">
    <property type="entry name" value="PNDRDTASEI"/>
</dbReference>
<dbReference type="Pfam" id="PF07992">
    <property type="entry name" value="Pyr_redox_2"/>
    <property type="match status" value="1"/>
</dbReference>
<dbReference type="SUPFAM" id="SSF51905">
    <property type="entry name" value="FAD/NAD(P)-binding domain"/>
    <property type="match status" value="1"/>
</dbReference>
<dbReference type="PANTHER" id="PTHR43429:SF3">
    <property type="entry name" value="NITRITE REDUCTASE [NAD(P)H]"/>
    <property type="match status" value="1"/>
</dbReference>
<dbReference type="RefSeq" id="WP_161975223.1">
    <property type="nucleotide sequence ID" value="NZ_BIFR01000001.1"/>
</dbReference>
<keyword evidence="3" id="KW-0274">FAD</keyword>
<dbReference type="Proteomes" id="UP000287352">
    <property type="component" value="Unassembled WGS sequence"/>
</dbReference>
<keyword evidence="2" id="KW-0285">Flavoprotein</keyword>
<keyword evidence="7" id="KW-1185">Reference proteome</keyword>